<accession>H5SB17</accession>
<sequence length="61" mass="7104">MEGNRIVSKRSHLKYDGVAALEFATFDHFLKWMPTRNSEDTASERNLDALAIERSEHKARR</sequence>
<protein>
    <submittedName>
        <fullName evidence="2">Uncharacterized protein</fullName>
    </submittedName>
</protein>
<evidence type="ECO:0000256" key="1">
    <source>
        <dbReference type="SAM" id="MobiDB-lite"/>
    </source>
</evidence>
<reference evidence="2" key="1">
    <citation type="journal article" date="2005" name="Environ. Microbiol.">
        <title>Genetic and functional properties of uncultivated thermophilic crenarchaeotes from a subsurface gold mine as revealed by analysis of genome fragments.</title>
        <authorList>
            <person name="Nunoura T."/>
            <person name="Hirayama H."/>
            <person name="Takami H."/>
            <person name="Oida H."/>
            <person name="Nishi S."/>
            <person name="Shimamura S."/>
            <person name="Suzuki Y."/>
            <person name="Inagaki F."/>
            <person name="Takai K."/>
            <person name="Nealson K.H."/>
            <person name="Horikoshi K."/>
        </authorList>
    </citation>
    <scope>NUCLEOTIDE SEQUENCE</scope>
</reference>
<evidence type="ECO:0000313" key="2">
    <source>
        <dbReference type="EMBL" id="BAL53353.1"/>
    </source>
</evidence>
<reference evidence="2" key="2">
    <citation type="journal article" date="2012" name="PLoS ONE">
        <title>A Deeply Branching Thermophilic Bacterium with an Ancient Acetyl-CoA Pathway Dominates a Subsurface Ecosystem.</title>
        <authorList>
            <person name="Takami H."/>
            <person name="Noguchi H."/>
            <person name="Takaki Y."/>
            <person name="Uchiyama I."/>
            <person name="Toyoda A."/>
            <person name="Nishi S."/>
            <person name="Chee G.-J."/>
            <person name="Arai W."/>
            <person name="Nunoura T."/>
            <person name="Itoh T."/>
            <person name="Hattori M."/>
            <person name="Takai K."/>
        </authorList>
    </citation>
    <scope>NUCLEOTIDE SEQUENCE</scope>
</reference>
<gene>
    <name evidence="2" type="ORF">HGMM_F06F04C34</name>
</gene>
<dbReference type="AlphaFoldDB" id="H5SB17"/>
<name>H5SB17_9BACT</name>
<proteinExistence type="predicted"/>
<feature type="region of interest" description="Disordered" evidence="1">
    <location>
        <begin position="38"/>
        <end position="61"/>
    </location>
</feature>
<organism evidence="2">
    <name type="scientific">uncultured Bacteroidota bacterium</name>
    <dbReference type="NCBI Taxonomy" id="152509"/>
    <lineage>
        <taxon>Bacteria</taxon>
        <taxon>Pseudomonadati</taxon>
        <taxon>Bacteroidota</taxon>
        <taxon>environmental samples</taxon>
    </lineage>
</organism>
<dbReference type="EMBL" id="AP011655">
    <property type="protein sequence ID" value="BAL53353.1"/>
    <property type="molecule type" value="Genomic_DNA"/>
</dbReference>